<dbReference type="AlphaFoldDB" id="X0ZGR7"/>
<sequence>MIAELKSALLMHCLIYGISSMSAEEVLAMATNGGRDILN</sequence>
<reference evidence="1" key="1">
    <citation type="journal article" date="2014" name="Front. Microbiol.">
        <title>High frequency of phylogenetically diverse reductive dehalogenase-homologous genes in deep subseafloor sedimentary metagenomes.</title>
        <authorList>
            <person name="Kawai M."/>
            <person name="Futagami T."/>
            <person name="Toyoda A."/>
            <person name="Takaki Y."/>
            <person name="Nishi S."/>
            <person name="Hori S."/>
            <person name="Arai W."/>
            <person name="Tsubouchi T."/>
            <person name="Morono Y."/>
            <person name="Uchiyama I."/>
            <person name="Ito T."/>
            <person name="Fujiyama A."/>
            <person name="Inagaki F."/>
            <person name="Takami H."/>
        </authorList>
    </citation>
    <scope>NUCLEOTIDE SEQUENCE</scope>
    <source>
        <strain evidence="1">Expedition CK06-06</strain>
    </source>
</reference>
<organism evidence="1">
    <name type="scientific">marine sediment metagenome</name>
    <dbReference type="NCBI Taxonomy" id="412755"/>
    <lineage>
        <taxon>unclassified sequences</taxon>
        <taxon>metagenomes</taxon>
        <taxon>ecological metagenomes</taxon>
    </lineage>
</organism>
<gene>
    <name evidence="1" type="ORF">S01H4_12908</name>
</gene>
<comment type="caution">
    <text evidence="1">The sequence shown here is derived from an EMBL/GenBank/DDBJ whole genome shotgun (WGS) entry which is preliminary data.</text>
</comment>
<accession>X0ZGR7</accession>
<feature type="non-terminal residue" evidence="1">
    <location>
        <position position="39"/>
    </location>
</feature>
<evidence type="ECO:0000313" key="1">
    <source>
        <dbReference type="EMBL" id="GAG68494.1"/>
    </source>
</evidence>
<proteinExistence type="predicted"/>
<dbReference type="EMBL" id="BART01005635">
    <property type="protein sequence ID" value="GAG68494.1"/>
    <property type="molecule type" value="Genomic_DNA"/>
</dbReference>
<protein>
    <submittedName>
        <fullName evidence="1">Uncharacterized protein</fullName>
    </submittedName>
</protein>
<name>X0ZGR7_9ZZZZ</name>